<name>A0A1R3H514_COCAP</name>
<evidence type="ECO:0000313" key="3">
    <source>
        <dbReference type="Proteomes" id="UP000188268"/>
    </source>
</evidence>
<sequence>MEHGNKLIQQCQLLPLLLPFNHRQKKVAILSIGPFLRRSNGLTRPLPSTFPPPLSRKTAVSLPKG</sequence>
<organism evidence="2 3">
    <name type="scientific">Corchorus capsularis</name>
    <name type="common">Jute</name>
    <dbReference type="NCBI Taxonomy" id="210143"/>
    <lineage>
        <taxon>Eukaryota</taxon>
        <taxon>Viridiplantae</taxon>
        <taxon>Streptophyta</taxon>
        <taxon>Embryophyta</taxon>
        <taxon>Tracheophyta</taxon>
        <taxon>Spermatophyta</taxon>
        <taxon>Magnoliopsida</taxon>
        <taxon>eudicotyledons</taxon>
        <taxon>Gunneridae</taxon>
        <taxon>Pentapetalae</taxon>
        <taxon>rosids</taxon>
        <taxon>malvids</taxon>
        <taxon>Malvales</taxon>
        <taxon>Malvaceae</taxon>
        <taxon>Grewioideae</taxon>
        <taxon>Apeibeae</taxon>
        <taxon>Corchorus</taxon>
    </lineage>
</organism>
<protein>
    <submittedName>
        <fullName evidence="2">Uncharacterized protein</fullName>
    </submittedName>
</protein>
<feature type="region of interest" description="Disordered" evidence="1">
    <location>
        <begin position="42"/>
        <end position="65"/>
    </location>
</feature>
<dbReference type="EMBL" id="AWWV01012647">
    <property type="protein sequence ID" value="OMO65316.1"/>
    <property type="molecule type" value="Genomic_DNA"/>
</dbReference>
<accession>A0A1R3H514</accession>
<evidence type="ECO:0000256" key="1">
    <source>
        <dbReference type="SAM" id="MobiDB-lite"/>
    </source>
</evidence>
<dbReference type="Proteomes" id="UP000188268">
    <property type="component" value="Unassembled WGS sequence"/>
</dbReference>
<reference evidence="2 3" key="1">
    <citation type="submission" date="2013-09" db="EMBL/GenBank/DDBJ databases">
        <title>Corchorus capsularis genome sequencing.</title>
        <authorList>
            <person name="Alam M."/>
            <person name="Haque M.S."/>
            <person name="Islam M.S."/>
            <person name="Emdad E.M."/>
            <person name="Islam M.M."/>
            <person name="Ahmed B."/>
            <person name="Halim A."/>
            <person name="Hossen Q.M.M."/>
            <person name="Hossain M.Z."/>
            <person name="Ahmed R."/>
            <person name="Khan M.M."/>
            <person name="Islam R."/>
            <person name="Rashid M.M."/>
            <person name="Khan S.A."/>
            <person name="Rahman M.S."/>
            <person name="Alam M."/>
        </authorList>
    </citation>
    <scope>NUCLEOTIDE SEQUENCE [LARGE SCALE GENOMIC DNA]</scope>
    <source>
        <strain evidence="3">cv. CVL-1</strain>
        <tissue evidence="2">Whole seedling</tissue>
    </source>
</reference>
<dbReference type="AlphaFoldDB" id="A0A1R3H514"/>
<keyword evidence="3" id="KW-1185">Reference proteome</keyword>
<evidence type="ECO:0000313" key="2">
    <source>
        <dbReference type="EMBL" id="OMO65316.1"/>
    </source>
</evidence>
<comment type="caution">
    <text evidence="2">The sequence shown here is derived from an EMBL/GenBank/DDBJ whole genome shotgun (WGS) entry which is preliminary data.</text>
</comment>
<gene>
    <name evidence="2" type="ORF">CCACVL1_21551</name>
</gene>
<dbReference type="Gramene" id="OMO65316">
    <property type="protein sequence ID" value="OMO65316"/>
    <property type="gene ID" value="CCACVL1_21551"/>
</dbReference>
<proteinExistence type="predicted"/>